<dbReference type="OrthoDB" id="263063at2"/>
<gene>
    <name evidence="3" type="ORF">KS4_35130</name>
</gene>
<dbReference type="Proteomes" id="UP000317369">
    <property type="component" value="Chromosome"/>
</dbReference>
<protein>
    <recommendedName>
        <fullName evidence="2">4Fe4S-binding SPASM domain-containing protein</fullName>
    </recommendedName>
</protein>
<dbReference type="InterPro" id="IPR058240">
    <property type="entry name" value="rSAM_sf"/>
</dbReference>
<dbReference type="SUPFAM" id="SSF53448">
    <property type="entry name" value="Nucleotide-diphospho-sugar transferases"/>
    <property type="match status" value="1"/>
</dbReference>
<evidence type="ECO:0000313" key="4">
    <source>
        <dbReference type="Proteomes" id="UP000317369"/>
    </source>
</evidence>
<dbReference type="InterPro" id="IPR013785">
    <property type="entry name" value="Aldolase_TIM"/>
</dbReference>
<keyword evidence="4" id="KW-1185">Reference proteome</keyword>
<dbReference type="AlphaFoldDB" id="A0A517YYY1"/>
<dbReference type="CDD" id="cd21109">
    <property type="entry name" value="SPASM"/>
    <property type="match status" value="1"/>
</dbReference>
<dbReference type="Pfam" id="PF13186">
    <property type="entry name" value="SPASM"/>
    <property type="match status" value="1"/>
</dbReference>
<sequence length="555" mass="62258">MSFPAIIIADTQHSFLGLPSRIADELLDRTILDITLTRLASIPEIDQIIIVHPESQAPQSLITTSIDKPLYYFPHNHTPNVTHRNWQSGRKWALTAWRGGLGWSSIFDESLPAKPLADALAHYKQDAAFIVRADWPLFDLQSASQLITRHREAPEALRFCFTQSPPGLAGYIASQSTFQQFTDHNASFGQILGYSHSQPMLDPISRDANIAIPPAVRDCNRRFVYDTARSVALVNQLASHLGKSLISATNLQIATAANEIETSNPLLHYQSLPQQITLELTPNRSLDGPLTVQHYITPDREPITIDHAHKVIKQIAVDPNNDIVLTFAGVGDSLLHPQYKEIIIAAHDAGVLGIALETDLHINNPDQLASLHDLPIDLLITNLNADSEQAYQRVMNSSDYNTPFFNIESLLNTRLQRQRDFNPAFIPWIIPSFLKTKLNLEDMDSFFARWMYHAKHALIRPFQTAIGKLPDLSPVPMQPPKRKPCSQLANRLTILSDGSVLQCDQDITAQSPLGNMSQQPLLELWQSQFTIYASHTQHCFDCNKLCASCSEWFRP</sequence>
<dbReference type="EMBL" id="CP036425">
    <property type="protein sequence ID" value="QDU35432.1"/>
    <property type="molecule type" value="Genomic_DNA"/>
</dbReference>
<evidence type="ECO:0000256" key="1">
    <source>
        <dbReference type="ARBA" id="ARBA00001966"/>
    </source>
</evidence>
<dbReference type="Gene3D" id="3.20.20.70">
    <property type="entry name" value="Aldolase class I"/>
    <property type="match status" value="1"/>
</dbReference>
<dbReference type="GO" id="GO:0016491">
    <property type="term" value="F:oxidoreductase activity"/>
    <property type="evidence" value="ECO:0007669"/>
    <property type="project" value="InterPro"/>
</dbReference>
<dbReference type="CDD" id="cd01335">
    <property type="entry name" value="Radical_SAM"/>
    <property type="match status" value="1"/>
</dbReference>
<dbReference type="InterPro" id="IPR023885">
    <property type="entry name" value="4Fe4S-binding_SPASM_dom"/>
</dbReference>
<evidence type="ECO:0000313" key="3">
    <source>
        <dbReference type="EMBL" id="QDU35432.1"/>
    </source>
</evidence>
<reference evidence="3 4" key="1">
    <citation type="submission" date="2019-02" db="EMBL/GenBank/DDBJ databases">
        <title>Deep-cultivation of Planctomycetes and their phenomic and genomic characterization uncovers novel biology.</title>
        <authorList>
            <person name="Wiegand S."/>
            <person name="Jogler M."/>
            <person name="Boedeker C."/>
            <person name="Pinto D."/>
            <person name="Vollmers J."/>
            <person name="Rivas-Marin E."/>
            <person name="Kohn T."/>
            <person name="Peeters S.H."/>
            <person name="Heuer A."/>
            <person name="Rast P."/>
            <person name="Oberbeckmann S."/>
            <person name="Bunk B."/>
            <person name="Jeske O."/>
            <person name="Meyerdierks A."/>
            <person name="Storesund J.E."/>
            <person name="Kallscheuer N."/>
            <person name="Luecker S."/>
            <person name="Lage O.M."/>
            <person name="Pohl T."/>
            <person name="Merkel B.J."/>
            <person name="Hornburger P."/>
            <person name="Mueller R.-W."/>
            <person name="Bruemmer F."/>
            <person name="Labrenz M."/>
            <person name="Spormann A.M."/>
            <person name="Op den Camp H."/>
            <person name="Overmann J."/>
            <person name="Amann R."/>
            <person name="Jetten M.S.M."/>
            <person name="Mascher T."/>
            <person name="Medema M.H."/>
            <person name="Devos D.P."/>
            <person name="Kaster A.-K."/>
            <person name="Ovreas L."/>
            <person name="Rohde M."/>
            <person name="Galperin M.Y."/>
            <person name="Jogler C."/>
        </authorList>
    </citation>
    <scope>NUCLEOTIDE SEQUENCE [LARGE SCALE GENOMIC DNA]</scope>
    <source>
        <strain evidence="3 4">KS4</strain>
    </source>
</reference>
<dbReference type="InterPro" id="IPR029044">
    <property type="entry name" value="Nucleotide-diphossugar_trans"/>
</dbReference>
<dbReference type="RefSeq" id="WP_145080779.1">
    <property type="nucleotide sequence ID" value="NZ_CP036425.1"/>
</dbReference>
<dbReference type="PANTHER" id="PTHR43273:SF3">
    <property type="entry name" value="ANAEROBIC SULFATASE-MATURATING ENZYME HOMOLOG ASLB-RELATED"/>
    <property type="match status" value="1"/>
</dbReference>
<dbReference type="InterPro" id="IPR023867">
    <property type="entry name" value="Sulphatase_maturase_rSAM"/>
</dbReference>
<organism evidence="3 4">
    <name type="scientific">Poriferisphaera corsica</name>
    <dbReference type="NCBI Taxonomy" id="2528020"/>
    <lineage>
        <taxon>Bacteria</taxon>
        <taxon>Pseudomonadati</taxon>
        <taxon>Planctomycetota</taxon>
        <taxon>Phycisphaerae</taxon>
        <taxon>Phycisphaerales</taxon>
        <taxon>Phycisphaeraceae</taxon>
        <taxon>Poriferisphaera</taxon>
    </lineage>
</organism>
<proteinExistence type="predicted"/>
<dbReference type="KEGG" id="pcor:KS4_35130"/>
<dbReference type="SUPFAM" id="SSF102114">
    <property type="entry name" value="Radical SAM enzymes"/>
    <property type="match status" value="1"/>
</dbReference>
<evidence type="ECO:0000259" key="2">
    <source>
        <dbReference type="Pfam" id="PF13186"/>
    </source>
</evidence>
<accession>A0A517YYY1</accession>
<name>A0A517YYY1_9BACT</name>
<dbReference type="PANTHER" id="PTHR43273">
    <property type="entry name" value="ANAEROBIC SULFATASE-MATURATING ENZYME HOMOLOG ASLB-RELATED"/>
    <property type="match status" value="1"/>
</dbReference>
<feature type="domain" description="4Fe4S-binding SPASM" evidence="2">
    <location>
        <begin position="485"/>
        <end position="549"/>
    </location>
</feature>
<comment type="cofactor">
    <cofactor evidence="1">
        <name>[4Fe-4S] cluster</name>
        <dbReference type="ChEBI" id="CHEBI:49883"/>
    </cofactor>
</comment>